<dbReference type="Proteomes" id="UP000806528">
    <property type="component" value="Unassembled WGS sequence"/>
</dbReference>
<keyword evidence="4" id="KW-1185">Reference proteome</keyword>
<dbReference type="RefSeq" id="WP_193124826.1">
    <property type="nucleotide sequence ID" value="NZ_JADBGI010000038.1"/>
</dbReference>
<dbReference type="PANTHER" id="PTHR43639">
    <property type="entry name" value="OXIDOREDUCTASE, SHORT-CHAIN DEHYDROGENASE/REDUCTASE FAMILY (AFU_ORTHOLOGUE AFUA_5G02870)"/>
    <property type="match status" value="1"/>
</dbReference>
<keyword evidence="2" id="KW-0560">Oxidoreductase</keyword>
<dbReference type="InterPro" id="IPR036291">
    <property type="entry name" value="NAD(P)-bd_dom_sf"/>
</dbReference>
<dbReference type="EMBL" id="JADBGI010000038">
    <property type="protein sequence ID" value="MBE3002240.1"/>
    <property type="molecule type" value="Genomic_DNA"/>
</dbReference>
<dbReference type="InterPro" id="IPR002347">
    <property type="entry name" value="SDR_fam"/>
</dbReference>
<evidence type="ECO:0000256" key="2">
    <source>
        <dbReference type="ARBA" id="ARBA00023002"/>
    </source>
</evidence>
<protein>
    <submittedName>
        <fullName evidence="3">3-oxoacyl-ACP reductase</fullName>
    </submittedName>
</protein>
<evidence type="ECO:0000313" key="3">
    <source>
        <dbReference type="EMBL" id="MBE3002240.1"/>
    </source>
</evidence>
<comment type="similarity">
    <text evidence="1">Belongs to the short-chain dehydrogenases/reductases (SDR) family.</text>
</comment>
<dbReference type="PRINTS" id="PR00081">
    <property type="entry name" value="GDHRDH"/>
</dbReference>
<evidence type="ECO:0000313" key="4">
    <source>
        <dbReference type="Proteomes" id="UP000806528"/>
    </source>
</evidence>
<dbReference type="PANTHER" id="PTHR43639:SF1">
    <property type="entry name" value="SHORT-CHAIN DEHYDROGENASE_REDUCTASE FAMILY PROTEIN"/>
    <property type="match status" value="1"/>
</dbReference>
<organism evidence="3 4">
    <name type="scientific">Nocardiopsis coralli</name>
    <dbReference type="NCBI Taxonomy" id="2772213"/>
    <lineage>
        <taxon>Bacteria</taxon>
        <taxon>Bacillati</taxon>
        <taxon>Actinomycetota</taxon>
        <taxon>Actinomycetes</taxon>
        <taxon>Streptosporangiales</taxon>
        <taxon>Nocardiopsidaceae</taxon>
        <taxon>Nocardiopsis</taxon>
    </lineage>
</organism>
<name>A0ABR9PET6_9ACTN</name>
<evidence type="ECO:0000256" key="1">
    <source>
        <dbReference type="ARBA" id="ARBA00006484"/>
    </source>
</evidence>
<sequence>MNSPRTAIPLEQQTVVVTGGARGLGSHLVRAFLGQGARVVVNHLTSAEAAQELAAAHPDRALAVRADVRDADQVAAMVSAAEEHFGTAVTTVVNNALVDFSFNGDERPHADTLTSEHLDRQFSGTVHGALNTVRAALPGMRAGGFGRIVNVGTNLFQNPVVPYHDYTAAKAALLSLTRTLAHDLGADGINVNMVSGGLLRTTDASSATPDEVFDVIASTTPLRRVVTPAEFADAALYFASPWSRAVTGQNLVVDGGLVKN</sequence>
<accession>A0ABR9PET6</accession>
<dbReference type="SUPFAM" id="SSF51735">
    <property type="entry name" value="NAD(P)-binding Rossmann-fold domains"/>
    <property type="match status" value="1"/>
</dbReference>
<dbReference type="NCBIfam" id="NF006393">
    <property type="entry name" value="PRK08642.1"/>
    <property type="match status" value="1"/>
</dbReference>
<gene>
    <name evidence="3" type="ORF">IDM40_26590</name>
</gene>
<comment type="caution">
    <text evidence="3">The sequence shown here is derived from an EMBL/GenBank/DDBJ whole genome shotgun (WGS) entry which is preliminary data.</text>
</comment>
<proteinExistence type="inferred from homology"/>
<dbReference type="Pfam" id="PF13561">
    <property type="entry name" value="adh_short_C2"/>
    <property type="match status" value="1"/>
</dbReference>
<reference evidence="3 4" key="1">
    <citation type="submission" date="2020-09" db="EMBL/GenBank/DDBJ databases">
        <title>Diversity and distribution of actinomycetes associated with coral in the coast of Hainan.</title>
        <authorList>
            <person name="Li F."/>
        </authorList>
    </citation>
    <scope>NUCLEOTIDE SEQUENCE [LARGE SCALE GENOMIC DNA]</scope>
    <source>
        <strain evidence="3 4">HNM0947</strain>
    </source>
</reference>
<dbReference type="Gene3D" id="3.40.50.720">
    <property type="entry name" value="NAD(P)-binding Rossmann-like Domain"/>
    <property type="match status" value="1"/>
</dbReference>
<dbReference type="PRINTS" id="PR00080">
    <property type="entry name" value="SDRFAMILY"/>
</dbReference>